<accession>A0A1G9IJ92</accession>
<proteinExistence type="predicted"/>
<protein>
    <submittedName>
        <fullName evidence="3">Galactonate dehydratase</fullName>
    </submittedName>
</protein>
<dbReference type="InterPro" id="IPR013342">
    <property type="entry name" value="Mandelate_racemase_C"/>
</dbReference>
<dbReference type="Pfam" id="PF13378">
    <property type="entry name" value="MR_MLE_C"/>
    <property type="match status" value="1"/>
</dbReference>
<evidence type="ECO:0000313" key="4">
    <source>
        <dbReference type="Proteomes" id="UP000199155"/>
    </source>
</evidence>
<name>A0A1G9IJ92_9ACTN</name>
<evidence type="ECO:0000256" key="1">
    <source>
        <dbReference type="SAM" id="MobiDB-lite"/>
    </source>
</evidence>
<feature type="region of interest" description="Disordered" evidence="1">
    <location>
        <begin position="323"/>
        <end position="346"/>
    </location>
</feature>
<dbReference type="OrthoDB" id="9802699at2"/>
<dbReference type="PANTHER" id="PTHR48080:SF2">
    <property type="entry name" value="D-GALACTONATE DEHYDRATASE"/>
    <property type="match status" value="1"/>
</dbReference>
<organism evidence="3 4">
    <name type="scientific">Streptomyces indicus</name>
    <dbReference type="NCBI Taxonomy" id="417292"/>
    <lineage>
        <taxon>Bacteria</taxon>
        <taxon>Bacillati</taxon>
        <taxon>Actinomycetota</taxon>
        <taxon>Actinomycetes</taxon>
        <taxon>Kitasatosporales</taxon>
        <taxon>Streptomycetaceae</taxon>
        <taxon>Streptomyces</taxon>
    </lineage>
</organism>
<dbReference type="Gene3D" id="3.20.20.120">
    <property type="entry name" value="Enolase-like C-terminal domain"/>
    <property type="match status" value="1"/>
</dbReference>
<dbReference type="InterPro" id="IPR034593">
    <property type="entry name" value="DgoD-like"/>
</dbReference>
<feature type="compositionally biased region" description="Basic and acidic residues" evidence="1">
    <location>
        <begin position="337"/>
        <end position="346"/>
    </location>
</feature>
<dbReference type="PANTHER" id="PTHR48080">
    <property type="entry name" value="D-GALACTONATE DEHYDRATASE-RELATED"/>
    <property type="match status" value="1"/>
</dbReference>
<sequence length="346" mass="35863">MTAAPPASGRGTALHPVPVTARTTWLLVRQGPGWGELSDIPEEEAARILASGAPLHSGFAGRTVAGGLATAAADAAARAAGRPLADWLADRTAGTVHRRTLPLYANINRAVRTRNPDAAAAVAARAVAAGFGTVKIAPWDALTGPDRIAEGLRIARAVRDAIGEDRRLLLDAHHLLTVDELLVHADALAELRPGWLEDTAQLHDPQGLRKVRDALGVPLAGGEFAATEDEVLPALRSGALDVLMPDVKHAGGPQQVLRLAGLAERHGVAVSLHNPSGPVATAASAHLSALLAPSSPPLEFMFGEVAWRAETVTPHEPVAAGTYTLPPGPGLGLVPDLSHRPEETTA</sequence>
<evidence type="ECO:0000313" key="3">
    <source>
        <dbReference type="EMBL" id="SDL25298.1"/>
    </source>
</evidence>
<keyword evidence="4" id="KW-1185">Reference proteome</keyword>
<dbReference type="Proteomes" id="UP000199155">
    <property type="component" value="Unassembled WGS sequence"/>
</dbReference>
<dbReference type="RefSeq" id="WP_143041430.1">
    <property type="nucleotide sequence ID" value="NZ_FNFF01000024.1"/>
</dbReference>
<evidence type="ECO:0000259" key="2">
    <source>
        <dbReference type="SMART" id="SM00922"/>
    </source>
</evidence>
<dbReference type="EMBL" id="FNFF01000024">
    <property type="protein sequence ID" value="SDL25298.1"/>
    <property type="molecule type" value="Genomic_DNA"/>
</dbReference>
<dbReference type="InterPro" id="IPR036849">
    <property type="entry name" value="Enolase-like_C_sf"/>
</dbReference>
<feature type="domain" description="Mandelate racemase/muconate lactonizing enzyme C-terminal" evidence="2">
    <location>
        <begin position="116"/>
        <end position="218"/>
    </location>
</feature>
<dbReference type="AlphaFoldDB" id="A0A1G9IJ92"/>
<dbReference type="InterPro" id="IPR029065">
    <property type="entry name" value="Enolase_C-like"/>
</dbReference>
<dbReference type="SMART" id="SM00922">
    <property type="entry name" value="MR_MLE"/>
    <property type="match status" value="1"/>
</dbReference>
<reference evidence="3 4" key="1">
    <citation type="submission" date="2016-10" db="EMBL/GenBank/DDBJ databases">
        <authorList>
            <person name="de Groot N.N."/>
        </authorList>
    </citation>
    <scope>NUCLEOTIDE SEQUENCE [LARGE SCALE GENOMIC DNA]</scope>
    <source>
        <strain evidence="3 4">CGMCC 4.5727</strain>
    </source>
</reference>
<dbReference type="SFLD" id="SFLDS00001">
    <property type="entry name" value="Enolase"/>
    <property type="match status" value="1"/>
</dbReference>
<dbReference type="SUPFAM" id="SSF51604">
    <property type="entry name" value="Enolase C-terminal domain-like"/>
    <property type="match status" value="1"/>
</dbReference>
<dbReference type="STRING" id="417292.SAMN05421806_1244"/>
<gene>
    <name evidence="3" type="ORF">SAMN05421806_1244</name>
</gene>